<comment type="function">
    <text evidence="2">Removes the formyl group from the N-terminal Met of newly synthesized proteins. Requires at least a dipeptide for an efficient rate of reaction. N-terminal L-methionine is a prerequisite for activity but the enzyme has broad specificity at other positions.</text>
</comment>
<comment type="cofactor">
    <cofactor evidence="2">
        <name>Fe(2+)</name>
        <dbReference type="ChEBI" id="CHEBI:29033"/>
    </cofactor>
    <text evidence="2">Binds 1 Fe(2+) ion.</text>
</comment>
<dbReference type="PRINTS" id="PR01576">
    <property type="entry name" value="PDEFORMYLASE"/>
</dbReference>
<proteinExistence type="inferred from homology"/>
<dbReference type="PANTHER" id="PTHR10458:SF22">
    <property type="entry name" value="PEPTIDE DEFORMYLASE"/>
    <property type="match status" value="1"/>
</dbReference>
<sequence length="166" mass="19157">MAIRNIRTDEDTILRKKSKTVENFNDRLKVLVDDMFETMDSADGVGLAAPQVGMLKRLIVVDDRDEENQHRFYLINPVITRKEGSEVCREGCLSIPGKQGDVKRATDIDVTYNTLDGKEEKINCKDFLARIIQHEIDHLDGILYTDRAEKMYRIVQKDDNLEELEI</sequence>
<accession>A0A379C5U3</accession>
<evidence type="ECO:0000256" key="2">
    <source>
        <dbReference type="HAMAP-Rule" id="MF_00163"/>
    </source>
</evidence>
<dbReference type="PANTHER" id="PTHR10458">
    <property type="entry name" value="PEPTIDE DEFORMYLASE"/>
    <property type="match status" value="1"/>
</dbReference>
<dbReference type="EC" id="3.5.1.88" evidence="2"/>
<keyword evidence="2" id="KW-0408">Iron</keyword>
<feature type="binding site" evidence="2">
    <location>
        <position position="134"/>
    </location>
    <ligand>
        <name>Fe cation</name>
        <dbReference type="ChEBI" id="CHEBI:24875"/>
    </ligand>
</feature>
<evidence type="ECO:0000313" key="3">
    <source>
        <dbReference type="EMBL" id="SUB57085.1"/>
    </source>
</evidence>
<dbReference type="PIRSF" id="PIRSF004749">
    <property type="entry name" value="Pep_def"/>
    <property type="match status" value="1"/>
</dbReference>
<reference evidence="3 4" key="1">
    <citation type="submission" date="2018-06" db="EMBL/GenBank/DDBJ databases">
        <authorList>
            <consortium name="Pathogen Informatics"/>
            <person name="Doyle S."/>
        </authorList>
    </citation>
    <scope>NUCLEOTIDE SEQUENCE [LARGE SCALE GENOMIC DNA]</scope>
    <source>
        <strain evidence="3 4">NCTC13149</strain>
    </source>
</reference>
<feature type="active site" evidence="2">
    <location>
        <position position="135"/>
    </location>
</feature>
<evidence type="ECO:0000256" key="1">
    <source>
        <dbReference type="ARBA" id="ARBA00010759"/>
    </source>
</evidence>
<dbReference type="GO" id="GO:0046872">
    <property type="term" value="F:metal ion binding"/>
    <property type="evidence" value="ECO:0007669"/>
    <property type="project" value="UniProtKB-KW"/>
</dbReference>
<dbReference type="SUPFAM" id="SSF56420">
    <property type="entry name" value="Peptide deformylase"/>
    <property type="match status" value="1"/>
</dbReference>
<dbReference type="NCBIfam" id="TIGR00079">
    <property type="entry name" value="pept_deformyl"/>
    <property type="match status" value="1"/>
</dbReference>
<dbReference type="OrthoDB" id="9784988at2"/>
<gene>
    <name evidence="2 3" type="primary">def</name>
    <name evidence="3" type="ORF">NCTC13149_00901</name>
</gene>
<evidence type="ECO:0000313" key="4">
    <source>
        <dbReference type="Proteomes" id="UP000255517"/>
    </source>
</evidence>
<protein>
    <recommendedName>
        <fullName evidence="2">Peptide deformylase</fullName>
        <shortName evidence="2">PDF</shortName>
        <ecNumber evidence="2">3.5.1.88</ecNumber>
    </recommendedName>
    <alternativeName>
        <fullName evidence="2">Polypeptide deformylase</fullName>
    </alternativeName>
</protein>
<dbReference type="InterPro" id="IPR036821">
    <property type="entry name" value="Peptide_deformylase_sf"/>
</dbReference>
<name>A0A379C5U3_9FIRM</name>
<dbReference type="GO" id="GO:0006412">
    <property type="term" value="P:translation"/>
    <property type="evidence" value="ECO:0007669"/>
    <property type="project" value="UniProtKB-UniRule"/>
</dbReference>
<keyword evidence="2" id="KW-0479">Metal-binding</keyword>
<keyword evidence="2 3" id="KW-0378">Hydrolase</keyword>
<dbReference type="RefSeq" id="WP_004824079.1">
    <property type="nucleotide sequence ID" value="NZ_CAMUOS010000002.1"/>
</dbReference>
<comment type="similarity">
    <text evidence="1 2">Belongs to the polypeptide deformylase family.</text>
</comment>
<organism evidence="3 4">
    <name type="scientific">Peptoniphilus lacrimalis</name>
    <dbReference type="NCBI Taxonomy" id="33031"/>
    <lineage>
        <taxon>Bacteria</taxon>
        <taxon>Bacillati</taxon>
        <taxon>Bacillota</taxon>
        <taxon>Tissierellia</taxon>
        <taxon>Tissierellales</taxon>
        <taxon>Peptoniphilaceae</taxon>
        <taxon>Peptoniphilus</taxon>
    </lineage>
</organism>
<dbReference type="NCBIfam" id="NF001159">
    <property type="entry name" value="PRK00150.1-3"/>
    <property type="match status" value="1"/>
</dbReference>
<feature type="binding site" evidence="2">
    <location>
        <position position="92"/>
    </location>
    <ligand>
        <name>Fe cation</name>
        <dbReference type="ChEBI" id="CHEBI:24875"/>
    </ligand>
</feature>
<dbReference type="Proteomes" id="UP000255517">
    <property type="component" value="Unassembled WGS sequence"/>
</dbReference>
<dbReference type="Gene3D" id="3.90.45.10">
    <property type="entry name" value="Peptide deformylase"/>
    <property type="match status" value="1"/>
</dbReference>
<dbReference type="EMBL" id="UGSZ01000001">
    <property type="protein sequence ID" value="SUB57085.1"/>
    <property type="molecule type" value="Genomic_DNA"/>
</dbReference>
<dbReference type="HAMAP" id="MF_00163">
    <property type="entry name" value="Pep_deformylase"/>
    <property type="match status" value="1"/>
</dbReference>
<dbReference type="AlphaFoldDB" id="A0A379C5U3"/>
<dbReference type="Pfam" id="PF01327">
    <property type="entry name" value="Pep_deformylase"/>
    <property type="match status" value="1"/>
</dbReference>
<keyword evidence="2" id="KW-0648">Protein biosynthesis</keyword>
<comment type="catalytic activity">
    <reaction evidence="2">
        <text>N-terminal N-formyl-L-methionyl-[peptide] + H2O = N-terminal L-methionyl-[peptide] + formate</text>
        <dbReference type="Rhea" id="RHEA:24420"/>
        <dbReference type="Rhea" id="RHEA-COMP:10639"/>
        <dbReference type="Rhea" id="RHEA-COMP:10640"/>
        <dbReference type="ChEBI" id="CHEBI:15377"/>
        <dbReference type="ChEBI" id="CHEBI:15740"/>
        <dbReference type="ChEBI" id="CHEBI:49298"/>
        <dbReference type="ChEBI" id="CHEBI:64731"/>
        <dbReference type="EC" id="3.5.1.88"/>
    </reaction>
</comment>
<dbReference type="STRING" id="1122949.GCA_000378725_00644"/>
<feature type="binding site" evidence="2">
    <location>
        <position position="138"/>
    </location>
    <ligand>
        <name>Fe cation</name>
        <dbReference type="ChEBI" id="CHEBI:24875"/>
    </ligand>
</feature>
<dbReference type="CDD" id="cd00487">
    <property type="entry name" value="Pep_deformylase"/>
    <property type="match status" value="1"/>
</dbReference>
<dbReference type="GO" id="GO:0042586">
    <property type="term" value="F:peptide deformylase activity"/>
    <property type="evidence" value="ECO:0007669"/>
    <property type="project" value="UniProtKB-UniRule"/>
</dbReference>
<dbReference type="InterPro" id="IPR023635">
    <property type="entry name" value="Peptide_deformylase"/>
</dbReference>